<feature type="region of interest" description="Disordered" evidence="1">
    <location>
        <begin position="104"/>
        <end position="128"/>
    </location>
</feature>
<evidence type="ECO:0000313" key="3">
    <source>
        <dbReference type="Proteomes" id="UP000027138"/>
    </source>
</evidence>
<organism evidence="2 3">
    <name type="scientific">Jatropha curcas</name>
    <name type="common">Barbados nut</name>
    <dbReference type="NCBI Taxonomy" id="180498"/>
    <lineage>
        <taxon>Eukaryota</taxon>
        <taxon>Viridiplantae</taxon>
        <taxon>Streptophyta</taxon>
        <taxon>Embryophyta</taxon>
        <taxon>Tracheophyta</taxon>
        <taxon>Spermatophyta</taxon>
        <taxon>Magnoliopsida</taxon>
        <taxon>eudicotyledons</taxon>
        <taxon>Gunneridae</taxon>
        <taxon>Pentapetalae</taxon>
        <taxon>rosids</taxon>
        <taxon>fabids</taxon>
        <taxon>Malpighiales</taxon>
        <taxon>Euphorbiaceae</taxon>
        <taxon>Crotonoideae</taxon>
        <taxon>Jatropheae</taxon>
        <taxon>Jatropha</taxon>
    </lineage>
</organism>
<name>A0A067JU10_JATCU</name>
<protein>
    <submittedName>
        <fullName evidence="2">Uncharacterized protein</fullName>
    </submittedName>
</protein>
<reference evidence="2 3" key="1">
    <citation type="journal article" date="2014" name="PLoS ONE">
        <title>Global Analysis of Gene Expression Profiles in Physic Nut (Jatropha curcas L.) Seedlings Exposed to Salt Stress.</title>
        <authorList>
            <person name="Zhang L."/>
            <person name="Zhang C."/>
            <person name="Wu P."/>
            <person name="Chen Y."/>
            <person name="Li M."/>
            <person name="Jiang H."/>
            <person name="Wu G."/>
        </authorList>
    </citation>
    <scope>NUCLEOTIDE SEQUENCE [LARGE SCALE GENOMIC DNA]</scope>
    <source>
        <strain evidence="3">cv. GZQX0401</strain>
        <tissue evidence="2">Young leaves</tissue>
    </source>
</reference>
<sequence length="154" mass="17386">MDLCVRGAHLKVGYRCVVEIDRYPWGEVTVYPDFVQVVIRYQHRWLLLPVKTVSPTSNVASVVGSHGTGRRMLQYEWKLGLDRRRLLVHVPPPTEFDPFTEVEELDGGQSDAPAQQRSKHMRKASDSEAPDMAIVIGKLEHGPSASLFHFGVHV</sequence>
<dbReference type="Proteomes" id="UP000027138">
    <property type="component" value="Unassembled WGS sequence"/>
</dbReference>
<keyword evidence="3" id="KW-1185">Reference proteome</keyword>
<dbReference type="AlphaFoldDB" id="A0A067JU10"/>
<evidence type="ECO:0000313" key="2">
    <source>
        <dbReference type="EMBL" id="KDP23029.1"/>
    </source>
</evidence>
<gene>
    <name evidence="2" type="ORF">JCGZ_01741</name>
</gene>
<accession>A0A067JU10</accession>
<dbReference type="EMBL" id="KK915304">
    <property type="protein sequence ID" value="KDP23029.1"/>
    <property type="molecule type" value="Genomic_DNA"/>
</dbReference>
<proteinExistence type="predicted"/>
<evidence type="ECO:0000256" key="1">
    <source>
        <dbReference type="SAM" id="MobiDB-lite"/>
    </source>
</evidence>